<feature type="compositionally biased region" description="Low complexity" evidence="3">
    <location>
        <begin position="1569"/>
        <end position="1579"/>
    </location>
</feature>
<keyword evidence="4" id="KW-0812">Transmembrane</keyword>
<gene>
    <name evidence="5" type="ORF">cubi_01969</name>
</gene>
<dbReference type="Proteomes" id="UP000186176">
    <property type="component" value="Unassembled WGS sequence"/>
</dbReference>
<dbReference type="RefSeq" id="XP_028876455.1">
    <property type="nucleotide sequence ID" value="XM_029018981.1"/>
</dbReference>
<dbReference type="VEuPathDB" id="CryptoDB:cubi_01969"/>
<feature type="transmembrane region" description="Helical" evidence="4">
    <location>
        <begin position="4418"/>
        <end position="4438"/>
    </location>
</feature>
<protein>
    <submittedName>
        <fullName evidence="5">Uncharacterized protein</fullName>
    </submittedName>
</protein>
<dbReference type="PANTHER" id="PTHR16166:SF93">
    <property type="entry name" value="INTERMEMBRANE LIPID TRANSFER PROTEIN VPS13"/>
    <property type="match status" value="1"/>
</dbReference>
<dbReference type="InterPro" id="IPR026847">
    <property type="entry name" value="VPS13"/>
</dbReference>
<feature type="transmembrane region" description="Helical" evidence="4">
    <location>
        <begin position="4450"/>
        <end position="4479"/>
    </location>
</feature>
<organism evidence="5 6">
    <name type="scientific">Cryptosporidium ubiquitum</name>
    <dbReference type="NCBI Taxonomy" id="857276"/>
    <lineage>
        <taxon>Eukaryota</taxon>
        <taxon>Sar</taxon>
        <taxon>Alveolata</taxon>
        <taxon>Apicomplexa</taxon>
        <taxon>Conoidasida</taxon>
        <taxon>Coccidia</taxon>
        <taxon>Eucoccidiorida</taxon>
        <taxon>Eimeriorina</taxon>
        <taxon>Cryptosporidiidae</taxon>
        <taxon>Cryptosporidium</taxon>
    </lineage>
</organism>
<evidence type="ECO:0000256" key="3">
    <source>
        <dbReference type="SAM" id="MobiDB-lite"/>
    </source>
</evidence>
<keyword evidence="2" id="KW-0175">Coiled coil</keyword>
<reference evidence="5 6" key="1">
    <citation type="submission" date="2016-10" db="EMBL/GenBank/DDBJ databases">
        <title>Reductive evolution of mitochondrial metabolism and differential evolution of invasion-related proteins in Cryptosporidium.</title>
        <authorList>
            <person name="Liu S."/>
            <person name="Roellig D.M."/>
            <person name="Guo Y."/>
            <person name="Li N."/>
            <person name="Frace M.A."/>
            <person name="Tang K."/>
            <person name="Zhang L."/>
            <person name="Feng Y."/>
            <person name="Xiao L."/>
        </authorList>
    </citation>
    <scope>NUCLEOTIDE SEQUENCE [LARGE SCALE GENOMIC DNA]</scope>
    <source>
        <strain evidence="5">39726</strain>
    </source>
</reference>
<dbReference type="GeneID" id="39978760"/>
<evidence type="ECO:0000256" key="2">
    <source>
        <dbReference type="SAM" id="Coils"/>
    </source>
</evidence>
<dbReference type="EMBL" id="LRBP01000001">
    <property type="protein sequence ID" value="OII75448.1"/>
    <property type="molecule type" value="Genomic_DNA"/>
</dbReference>
<accession>A0A1J4MMN6</accession>
<keyword evidence="4" id="KW-1133">Transmembrane helix</keyword>
<keyword evidence="6" id="KW-1185">Reference proteome</keyword>
<feature type="region of interest" description="Disordered" evidence="3">
    <location>
        <begin position="1713"/>
        <end position="1738"/>
    </location>
</feature>
<dbReference type="PANTHER" id="PTHR16166">
    <property type="entry name" value="VACUOLAR PROTEIN SORTING-ASSOCIATED PROTEIN VPS13"/>
    <property type="match status" value="1"/>
</dbReference>
<comment type="similarity">
    <text evidence="1">Belongs to the VPS13 family.</text>
</comment>
<feature type="transmembrane region" description="Helical" evidence="4">
    <location>
        <begin position="4352"/>
        <end position="4372"/>
    </location>
</feature>
<feature type="region of interest" description="Disordered" evidence="3">
    <location>
        <begin position="1569"/>
        <end position="1588"/>
    </location>
</feature>
<feature type="region of interest" description="Disordered" evidence="3">
    <location>
        <begin position="2769"/>
        <end position="2802"/>
    </location>
</feature>
<name>A0A1J4MMN6_9CRYT</name>
<feature type="transmembrane region" description="Helical" evidence="4">
    <location>
        <begin position="4379"/>
        <end position="4398"/>
    </location>
</feature>
<evidence type="ECO:0000256" key="1">
    <source>
        <dbReference type="ARBA" id="ARBA00006545"/>
    </source>
</evidence>
<evidence type="ECO:0000313" key="6">
    <source>
        <dbReference type="Proteomes" id="UP000186176"/>
    </source>
</evidence>
<dbReference type="GO" id="GO:0006623">
    <property type="term" value="P:protein targeting to vacuole"/>
    <property type="evidence" value="ECO:0007669"/>
    <property type="project" value="TreeGrafter"/>
</dbReference>
<proteinExistence type="inferred from homology"/>
<keyword evidence="4" id="KW-0472">Membrane</keyword>
<dbReference type="GO" id="GO:0045053">
    <property type="term" value="P:protein retention in Golgi apparatus"/>
    <property type="evidence" value="ECO:0007669"/>
    <property type="project" value="TreeGrafter"/>
</dbReference>
<feature type="coiled-coil region" evidence="2">
    <location>
        <begin position="4261"/>
        <end position="4298"/>
    </location>
</feature>
<sequence>MNKIFTNFEQEQLSISLLGGSLEIRDLDIRKELFEDLSFPITLSDGIVGKVNIDFMWRKIFTQEFVKITLDDVYVIFNTTDMKKWDIEMFEKNWKRVKTNLLRQDEFITFLKSSMASNFLKQFGHFFISKIQFEIKNINFRIENLLSKYMKRFVIGLRIDKISSRNCNEYWIPVDKSGASILGRSTDKSLGLPLETAQVADSGVPKISNSSNNQGSHSIAKRFELDEQDEITIDSIVNKHFRSIEPKFKRMEGSDEDSEVDNDEKDDYNEQEIILESVLIGSRFGENGAKVSETHDFWYKLKNKTPLRWVWNSHKYDQETQSPHNLDSEKHLELSGERKLAVDPGTKSVRTGTWSNNDLIFPHPNGTGISREVIDSFIIAKEKKEIERYSKEKLVQTDILAKKEIFLKSFLIENFSVYIDEISTFNETKHSPWTNLKKSESQISDRISFLKGISAKESDTHNFIIYPHKIELRARLVPCIISYDENIYVSALNDRFYILSQDEDNQIIPMISFYLIFDNVSIEITEKQLKLLLDFLDYSVFLYGDFSAGSCPKDFENFPSEQFCIKYRLAWFDFLIGEKDRNYSEICNIEESYNAYSLIKLRNDVYKCLNYSIYHSVKSIFSFDLDKNEGNFLKFPLFSILEGKENSCRDSFGGFSNLNKSVMVNEKDKISHNLVQYIISKVVVGQNDHYSVSLNMNENSETGEPSKDSNINSYTEERGILLSKEEIKLIKESELLGKIKTKTRNLLSECELPFEVLTFDLNSYLKSEKDKKNNRSYHTSPFTLILNAQNLTINYSVSLNDHSSVFKGKKNLRFNCLDLYFQYKLFTESKKSEMTVAAENCYMVVHDDREIGVNLINSSNCLLRIGPNIQNSQASNKKAFSQLTNHPILHRSSIYTGTTICSKRPYKMFLGNHENNKMHEPCEKIGGFWITIRLNKNLFRTTPKVNVYGKTYGEISIVGSYDLFERFLDPIVNHMSPKQRNNYLNKANQNFVKVIKKGQKFMSEFFNNGGAFCTFSDMPCPNYIYINIDAKAKQLLFFPILKKDFQNELLEKPNHSTLLTSEKAEKNSIIKPVVDLFSNLMEYKINKLSTSSGMYCIDCGEMLIETFQKNLYRKGENSGDKFFTDDINISFSNISLSFMRQVRLIDLYIYRDLENKGKGTFNEFQDPWENPQDYAVRCILKPQSWTFSVSKYRSNPIINTNSNLKQFLVNLEFSLKLAEDTSVEINSTDLDIHNIAEIVNYFVSFYSQYNFINYSQVLVSNMDETESLKGGGTGSSNQSCSISSLESMESIIANSISKAGNFEFLKNIEFVCTIPDTRIIIKSDNVYRERQGMAIKDLPVIKLNVSLIKVLVLNGDKAKSGVYVSISDVCLSGGILNRNSKLLVPLFCPISDTFCSLSIKFSDLNNIDRYKDFTGILLNNTYMDIQINNPRFIVYWDLYGIILNWIITFYFKSIAIHLERKIDINKIKPILDGKIEDYSDTSNINSYQIKDIHSQSQEDHEQNFNSQADQDKIPLETDNDYVKSQIIQFLSIINLKIQFKDVVAILPCTLSDPIQVVITETEVSSSSTAVSSSATSSASGKTQTNSGTGFSGASVISATSAFKVDILKSLLAVIRCDLKYTFNGESIFEIETRKSSHSKLKSNTIKSTFEIFKGSIQFGRSLTPRYIIEALGRISRSHSLAGRHGLITSNVLVSKVGSGGLSSSYSNFIQKKNENTSTGGRNLSIITTNSNGNNSNTSHNTVGSQFKKVLGESNITNLVKTFYLPGTDQALKSLIEIENLINSYQWQFNFDIGSGDEKKIVSSLRFKLDYIINQLEIKSEMENIIMLYGFLETVEIKINTNDLLQLTNVVDMYYKLIQSNLFVDLSNQNGQLGGGGGGRGGLENQDTMEIQSDYGSSRYNVGYNYQTNGSSIENNSMINYLVYLFPSIFHTTVTNYRKFISQFKLEGLKIHYIPTNLTSNKDGVLIDVTETQLGVYVNDETPNNDFLLKIFPFLSVFNENSKRLMDEFEIRDKLLLIPRFSINSIPILPILAKSKDIFFGLILEFKKISVSIFNNELMFYDNILEPFDVSLLSICKGEDIQKILKEKVRPKLDMEVTWMNLTMTPEYVKYWLNCLDNFNEVYSKYYLRLNNTVKLLSSRVFPYNNSLRMISQGIDNMKGRNSNDIEESFKCLSSRPLSGEWDDHTFNFNNSNNRQITGGIGGNLSNLDFVLYNDTGQTLAVLIPLFLDDSKRNRVGESLESRSSDIQTDQSQGKRLVTAPENCISTSKRRRNSNLTRRRTDKVSSEKPIKENIFDKLLVRRKSALDTRDLYSQESEISNISNISKTTYNLYYVWRYLKPNDKISFSRDEYGNSYPIVIRIRILNDVFDLNNITLDKVNMEVVYLGLSERDQTRIPLLIKTDIMNNNSFLISISSRVFISNNTSNILRLLPNPKNVEDFLSYNFFIPPTNSKPILISKYNSKFYETISRKYIDKNYIISILDEEINKTSYSSNDYINILVQSNLFCKNFNSDFFTLYLNPNTYTCMPMWTSIPVLHASGKHEMLKFIPLRGVINNVWLESVLRSDEEKKNRVSIKIPGEGEEEEEEEVLKNEFIMDSRKLMNDYSRIYKNLFTSSEQIMQNKCYKKLFTTNTAGKKKNYFGSSTIQLTRRLQAGDLNLEGMENGVNERASGSSSGYGSNGYGNNISTESGTVSLCSSVCEYSRRDTRSNSNSFMFVIKLDIPLVIENNLLIPIQLSFNKDRERHIKINGSIEQIPNEKEEANNDKGCNNGVAIGQTGNSNDRVGSVLETRKRSKSGEDEEESEVDDVSELIDRVLYLNDSNKSNINLKNNERILLESLPNSVSLSILDVSFGKFFGFYKSSQIQINYNSTSKELNKEILVPLKLNNGYKLMPNNDLTKINGMSAVVTNGFLPNSTCINVVFERNRTDYVSRDFIPRQKQDFNYYMDNAPSLNFKNSVRIYQESQANNGLDISTPWNGYYCNAYNTCKVRLNVYAPFWINNRQHAPIYILQKSQLFSRFRLGSNEFRILPTNGKSDLSIALNPELSRKCHSPFVHIERANIVGTITVPSKKFNSLSNYGANNLNSNLINQHIARDNISGNHFGLKLGYCVTTISNFSKSPNFMINIYNKYIIVNYHNLPIWIRESNKFGSWVYIPPNISIPFHPLDNKDVSIIEITFLDPKIIEEYESKYHIGLNNIPYKTLPLSIDNLYDIQVRLVSSLNNIPLINQNEKDGPSNEIGNLHFTYILSSVSIYSINSSTSYQINIYPSQIPDFSIVNETPCNIFIRQLNTSCWNHFNPISDSNYALLDPFGDHILELVVGVSLENLELTKLNKKNPILQSRKEHIHLGYHTKNHHNHHNHHRGSVAFNGFSSIPLYLYNDHNINFWYKNKNNLNLNKVLTHSRIFIPEYNSIIYIVMLIENGTRVINISFDNTLYRRRRNEIRAVNHSNLANKSIKFEPGSYNSKIYHEEEFGHDLVQSNDYTNIDLDTDLEEGVSDRDLAINHSGKSIFKSLGNKLKNQKRYRNKDGKLNIYDEEDYEDNRSDENKEYKENEMNPSYISYGYKPRENFTEKNISASSNHKTINNETETNLEHRNMASFETFKDLEIGKEQGLNRITAVSSFETELSQFSNSNLSRVSSGQNLLLFVDKLRPETRICFEINIKCDGFGVSFLSNANKEITYMSFQKIGFKLENSKINYNKFHMRFRIMEFQLDNHITSSAENTIIRKATPNEFLRLSKLNTQKKGEKKNSKPEAASPTPKQNGGDENANIIDKKTNDLEDDMNEIEEDSYYGIESLLSVGVATLGEVIKKKSEIIRIHNKLLEYMTLGIQEGSDLTSREKKIKKILCMKSFLDLQFSIVMDNTNDISNKYGSNGVIEIPYLYFWMYPLSIHLDIDNLKEMVSILDQLINRILSPTEELDNTKSISLQSLPLVENLKKVSKYVYIQVLLMNPIQILCSTSKSTWNITANQNVNFTDYYNIMNNITKMSESEVIVREIIPLVQGFGITGENIANQIGGMDLKALLNYKIMSNFGNPYLNFNNELTLNHANITEKIKTSYLVGYKQNFENQNKEKLDEATGMFLANGINPNNSENQIRKSVIGVEFGGANNINENLVGQGQIQNNLKMNKTGTEFILNILQWLSSMPFSNVPIEFKGVINESIFLDSEKCIVQIGNLYKKQIFSHIGKIIGSIDLIGNPIDIYILVKEGLLASKYHFDLYKRATKLKEKIQENIEKKRIRKGELLTGMNNKTNKFDSKHIKEYQDIEIIENEFNENENENENLDNSSIEETSYQAEKEQLDEQYQYLLDFCYDLDEKQKTKAYDEEVEDFLKENKSLVLKSNAELMTKLVFFSIKEIMVGLHILVATGIAVASQVVVRISSAILHLFEVTYLLDQDCLMSIWYGTPLFMSKYMADNPNNLIEGLITGLLRSLLILMSILINFWQVPKKKYRQMGIWGVFLGIFLALVRIIPAGFAAILALFYGISSGVVQSLRTKIPVRHIRTVRVICNGSPILPYNPHHSIANMIINSLKLVNDVKESNVINFISFKNQTNGSSSLDSNIDNILNNEKTVTSSGIEKKFLIYKLLDNKEDSSLNQYNGIIIFKESISLLKSGKLVWMVPLINIIRINLYMVVNNVNNRSEDKNMKLNGKGIKEMFYNKEKAKNKNRRATMFENFLDIESHFLGINKNEDDTDEKNSNDYDQGICSSNDGCQNLNTNTTEKTYPIFYNDKDIGYNNSSFSKSSFEFHLFIKPWNYLDDLIENNVNQNNKSCFKIDSKKGNKTRNGLFCSYKLFSGNGKINSTGRGNWNSNINKNGNNGISLRNGKSLFPQMTGIMLKFNKWRIKRMRKKGINLFSDKKFMKQLLLPKKIENIQISKRFTIDEKNIIKTNNKALNEVIISMDENKAITNFNLSNNTFISFPSIPTSSLSSINLSQESCSSFSTDSQFQLSSRKQFSEKIIFTVEDKDDAIRVFSILSKHINSE</sequence>
<feature type="region of interest" description="Disordered" evidence="3">
    <location>
        <begin position="3736"/>
        <end position="3768"/>
    </location>
</feature>
<evidence type="ECO:0000256" key="4">
    <source>
        <dbReference type="SAM" id="Phobius"/>
    </source>
</evidence>
<evidence type="ECO:0000313" key="5">
    <source>
        <dbReference type="EMBL" id="OII75448.1"/>
    </source>
</evidence>
<dbReference type="OrthoDB" id="428159at2759"/>
<comment type="caution">
    <text evidence="5">The sequence shown here is derived from an EMBL/GenBank/DDBJ whole genome shotgun (WGS) entry which is preliminary data.</text>
</comment>
<feature type="compositionally biased region" description="Low complexity" evidence="3">
    <location>
        <begin position="1722"/>
        <end position="1738"/>
    </location>
</feature>